<evidence type="ECO:0000313" key="1">
    <source>
        <dbReference type="EMBL" id="KOF85203.1"/>
    </source>
</evidence>
<dbReference type="EMBL" id="KQ418954">
    <property type="protein sequence ID" value="KOF85203.1"/>
    <property type="molecule type" value="Genomic_DNA"/>
</dbReference>
<reference evidence="1" key="1">
    <citation type="submission" date="2015-07" db="EMBL/GenBank/DDBJ databases">
        <title>MeaNS - Measles Nucleotide Surveillance Program.</title>
        <authorList>
            <person name="Tran T."/>
            <person name="Druce J."/>
        </authorList>
    </citation>
    <scope>NUCLEOTIDE SEQUENCE</scope>
    <source>
        <strain evidence="1">UCB-OBI-ISO-001</strain>
        <tissue evidence="1">Gonad</tissue>
    </source>
</reference>
<name>A0A0L8H7E9_OCTBM</name>
<proteinExistence type="predicted"/>
<accession>A0A0L8H7E9</accession>
<organism evidence="1">
    <name type="scientific">Octopus bimaculoides</name>
    <name type="common">California two-spotted octopus</name>
    <dbReference type="NCBI Taxonomy" id="37653"/>
    <lineage>
        <taxon>Eukaryota</taxon>
        <taxon>Metazoa</taxon>
        <taxon>Spiralia</taxon>
        <taxon>Lophotrochozoa</taxon>
        <taxon>Mollusca</taxon>
        <taxon>Cephalopoda</taxon>
        <taxon>Coleoidea</taxon>
        <taxon>Octopodiformes</taxon>
        <taxon>Octopoda</taxon>
        <taxon>Incirrata</taxon>
        <taxon>Octopodidae</taxon>
        <taxon>Octopus</taxon>
    </lineage>
</organism>
<dbReference type="AlphaFoldDB" id="A0A0L8H7E9"/>
<protein>
    <submittedName>
        <fullName evidence="1">Uncharacterized protein</fullName>
    </submittedName>
</protein>
<sequence length="63" mass="7291">MFKKQADTAKKILVRLSEFKSKIFYLSDIFKTVNLQSRKSDLVTCSQKIKGYMGKLKISEKTV</sequence>
<gene>
    <name evidence="1" type="ORF">OCBIM_22020694mg</name>
</gene>